<sequence>MPRARPVLVTLAAAAALAACATSDPTWRYRAEGTFGDGAAPVHVEPLAGGQVEYRVESASVADPEASVVRVVRAVGDAPVRVDLGRVRLRAGAGADVPVARVCLLDTPPRCSDGGAARGQVQAVTRGEAVRVRVDFGPLEALAPGGAPNPELARLTLVEEGVYVSGRAVPVSVPLERIPRR</sequence>
<evidence type="ECO:0000256" key="1">
    <source>
        <dbReference type="SAM" id="SignalP"/>
    </source>
</evidence>
<accession>A0ABN6MVK7</accession>
<evidence type="ECO:0000313" key="2">
    <source>
        <dbReference type="EMBL" id="BDG03720.1"/>
    </source>
</evidence>
<gene>
    <name evidence="2" type="ORF">AMOR_27160</name>
</gene>
<evidence type="ECO:0008006" key="4">
    <source>
        <dbReference type="Google" id="ProtNLM"/>
    </source>
</evidence>
<organism evidence="2 3">
    <name type="scientific">Anaeromyxobacter oryzae</name>
    <dbReference type="NCBI Taxonomy" id="2918170"/>
    <lineage>
        <taxon>Bacteria</taxon>
        <taxon>Pseudomonadati</taxon>
        <taxon>Myxococcota</taxon>
        <taxon>Myxococcia</taxon>
        <taxon>Myxococcales</taxon>
        <taxon>Cystobacterineae</taxon>
        <taxon>Anaeromyxobacteraceae</taxon>
        <taxon>Anaeromyxobacter</taxon>
    </lineage>
</organism>
<feature type="chain" id="PRO_5045241367" description="Lipoprotein" evidence="1">
    <location>
        <begin position="22"/>
        <end position="181"/>
    </location>
</feature>
<keyword evidence="1" id="KW-0732">Signal</keyword>
<protein>
    <recommendedName>
        <fullName evidence="4">Lipoprotein</fullName>
    </recommendedName>
</protein>
<dbReference type="Proteomes" id="UP001162891">
    <property type="component" value="Chromosome"/>
</dbReference>
<evidence type="ECO:0000313" key="3">
    <source>
        <dbReference type="Proteomes" id="UP001162891"/>
    </source>
</evidence>
<proteinExistence type="predicted"/>
<feature type="signal peptide" evidence="1">
    <location>
        <begin position="1"/>
        <end position="21"/>
    </location>
</feature>
<dbReference type="RefSeq" id="WP_248361975.1">
    <property type="nucleotide sequence ID" value="NZ_AP025591.1"/>
</dbReference>
<dbReference type="EMBL" id="AP025591">
    <property type="protein sequence ID" value="BDG03720.1"/>
    <property type="molecule type" value="Genomic_DNA"/>
</dbReference>
<name>A0ABN6MVK7_9BACT</name>
<dbReference type="PROSITE" id="PS51257">
    <property type="entry name" value="PROKAR_LIPOPROTEIN"/>
    <property type="match status" value="1"/>
</dbReference>
<keyword evidence="3" id="KW-1185">Reference proteome</keyword>
<reference evidence="3" key="1">
    <citation type="journal article" date="2022" name="Int. J. Syst. Evol. Microbiol.">
        <title>Anaeromyxobacter oryzae sp. nov., Anaeromyxobacter diazotrophicus sp. nov. and Anaeromyxobacter paludicola sp. nov., isolated from paddy soils.</title>
        <authorList>
            <person name="Itoh H."/>
            <person name="Xu Z."/>
            <person name="Mise K."/>
            <person name="Masuda Y."/>
            <person name="Ushijima N."/>
            <person name="Hayakawa C."/>
            <person name="Shiratori Y."/>
            <person name="Senoo K."/>
        </authorList>
    </citation>
    <scope>NUCLEOTIDE SEQUENCE [LARGE SCALE GENOMIC DNA]</scope>
    <source>
        <strain evidence="3">Red232</strain>
    </source>
</reference>